<keyword evidence="6 10" id="KW-0547">Nucleotide-binding</keyword>
<dbReference type="InterPro" id="IPR027417">
    <property type="entry name" value="P-loop_NTPase"/>
</dbReference>
<feature type="binding site" evidence="10">
    <location>
        <position position="19"/>
    </location>
    <ligand>
        <name>ATP</name>
        <dbReference type="ChEBI" id="CHEBI:30616"/>
    </ligand>
</feature>
<dbReference type="Pfam" id="PF13238">
    <property type="entry name" value="AAA_18"/>
    <property type="match status" value="1"/>
</dbReference>
<evidence type="ECO:0000256" key="5">
    <source>
        <dbReference type="ARBA" id="ARBA00022679"/>
    </source>
</evidence>
<keyword evidence="4 10" id="KW-0698">rRNA processing</keyword>
<evidence type="ECO:0000256" key="4">
    <source>
        <dbReference type="ARBA" id="ARBA00022552"/>
    </source>
</evidence>
<name>A0A176VIG8_MARPO</name>
<dbReference type="Gene3D" id="3.40.50.300">
    <property type="entry name" value="P-loop containing nucleotide triphosphate hydrolases"/>
    <property type="match status" value="1"/>
</dbReference>
<dbReference type="EC" id="2.7.4.3" evidence="10"/>
<comment type="catalytic activity">
    <reaction evidence="10">
        <text>ATP + H2O = ADP + phosphate + H(+)</text>
        <dbReference type="Rhea" id="RHEA:13065"/>
        <dbReference type="ChEBI" id="CHEBI:15377"/>
        <dbReference type="ChEBI" id="CHEBI:15378"/>
        <dbReference type="ChEBI" id="CHEBI:30616"/>
        <dbReference type="ChEBI" id="CHEBI:43474"/>
        <dbReference type="ChEBI" id="CHEBI:456216"/>
    </reaction>
</comment>
<comment type="subunit">
    <text evidence="10">Interacts with small ribosomal subunit protein uS11. Not a structural component of 43S pre-ribosomes, but transiently interacts with them by binding to uS11.</text>
</comment>
<gene>
    <name evidence="11" type="ORF">AXG93_411s1310</name>
</gene>
<dbReference type="GO" id="GO:0004017">
    <property type="term" value="F:AMP kinase activity"/>
    <property type="evidence" value="ECO:0007669"/>
    <property type="project" value="UniProtKB-UniRule"/>
</dbReference>
<comment type="caution">
    <text evidence="11">The sequence shown here is derived from an EMBL/GenBank/DDBJ whole genome shotgun (WGS) entry which is preliminary data.</text>
</comment>
<dbReference type="GO" id="GO:0005524">
    <property type="term" value="F:ATP binding"/>
    <property type="evidence" value="ECO:0007669"/>
    <property type="project" value="UniProtKB-KW"/>
</dbReference>
<dbReference type="GO" id="GO:0005737">
    <property type="term" value="C:cytoplasm"/>
    <property type="evidence" value="ECO:0007669"/>
    <property type="project" value="UniProtKB-SubCell"/>
</dbReference>
<feature type="binding site" evidence="10">
    <location>
        <position position="113"/>
    </location>
    <ligand>
        <name>ATP</name>
        <dbReference type="ChEBI" id="CHEBI:30616"/>
    </ligand>
</feature>
<feature type="binding site" evidence="10">
    <location>
        <position position="21"/>
    </location>
    <ligand>
        <name>ATP</name>
        <dbReference type="ChEBI" id="CHEBI:30616"/>
    </ligand>
</feature>
<dbReference type="GO" id="GO:0006364">
    <property type="term" value="P:rRNA processing"/>
    <property type="evidence" value="ECO:0007669"/>
    <property type="project" value="UniProtKB-KW"/>
</dbReference>
<keyword evidence="12" id="KW-1185">Reference proteome</keyword>
<evidence type="ECO:0000256" key="10">
    <source>
        <dbReference type="HAMAP-Rule" id="MF_03173"/>
    </source>
</evidence>
<feature type="binding site" evidence="10">
    <location>
        <position position="22"/>
    </location>
    <ligand>
        <name>ATP</name>
        <dbReference type="ChEBI" id="CHEBI:30616"/>
    </ligand>
</feature>
<evidence type="ECO:0000256" key="3">
    <source>
        <dbReference type="ARBA" id="ARBA00022517"/>
    </source>
</evidence>
<comment type="subcellular location">
    <subcellularLocation>
        <location evidence="10">Cytoplasm</location>
    </subcellularLocation>
    <subcellularLocation>
        <location evidence="10">Nucleus</location>
    </subcellularLocation>
</comment>
<dbReference type="SUPFAM" id="SSF52540">
    <property type="entry name" value="P-loop containing nucleoside triphosphate hydrolases"/>
    <property type="match status" value="1"/>
</dbReference>
<dbReference type="InterPro" id="IPR020618">
    <property type="entry name" value="Adenyl_kinase_AK6"/>
</dbReference>
<proteinExistence type="inferred from homology"/>
<evidence type="ECO:0000256" key="9">
    <source>
        <dbReference type="ARBA" id="ARBA00023242"/>
    </source>
</evidence>
<evidence type="ECO:0000256" key="8">
    <source>
        <dbReference type="ARBA" id="ARBA00022840"/>
    </source>
</evidence>
<feature type="region of interest" description="NMPbind" evidence="10">
    <location>
        <begin position="37"/>
        <end position="60"/>
    </location>
</feature>
<dbReference type="GO" id="GO:0005634">
    <property type="term" value="C:nucleus"/>
    <property type="evidence" value="ECO:0007669"/>
    <property type="project" value="UniProtKB-SubCell"/>
</dbReference>
<keyword evidence="2 10" id="KW-0963">Cytoplasm</keyword>
<protein>
    <recommendedName>
        <fullName evidence="10">Adenylate kinase isoenzyme 6 homolog</fullName>
        <shortName evidence="10">AK6</shortName>
        <ecNumber evidence="10">2.7.4.3</ecNumber>
    </recommendedName>
    <alternativeName>
        <fullName evidence="10">Dual activity adenylate kinase/ATPase</fullName>
        <shortName evidence="10">AK/ATPase</shortName>
    </alternativeName>
</protein>
<dbReference type="Proteomes" id="UP000077202">
    <property type="component" value="Unassembled WGS sequence"/>
</dbReference>
<dbReference type="AlphaFoldDB" id="A0A176VIG8"/>
<dbReference type="FunFam" id="3.40.50.300:FF:000372">
    <property type="entry name" value="Adenylate kinase isoenzyme 6 homolog"/>
    <property type="match status" value="1"/>
</dbReference>
<dbReference type="GO" id="GO:0016887">
    <property type="term" value="F:ATP hydrolysis activity"/>
    <property type="evidence" value="ECO:0007669"/>
    <property type="project" value="UniProtKB-UniRule"/>
</dbReference>
<feature type="binding site" evidence="10">
    <location>
        <position position="17"/>
    </location>
    <ligand>
        <name>ATP</name>
        <dbReference type="ChEBI" id="CHEBI:30616"/>
    </ligand>
</feature>
<comment type="caution">
    <text evidence="10">Lacks conserved residue(s) required for the propagation of feature annotation.</text>
</comment>
<evidence type="ECO:0000256" key="7">
    <source>
        <dbReference type="ARBA" id="ARBA00022777"/>
    </source>
</evidence>
<evidence type="ECO:0000313" key="11">
    <source>
        <dbReference type="EMBL" id="OAE19725.1"/>
    </source>
</evidence>
<keyword evidence="9 10" id="KW-0539">Nucleus</keyword>
<accession>A0A176VIG8</accession>
<feature type="region of interest" description="LID" evidence="10">
    <location>
        <begin position="112"/>
        <end position="122"/>
    </location>
</feature>
<evidence type="ECO:0000256" key="2">
    <source>
        <dbReference type="ARBA" id="ARBA00022490"/>
    </source>
</evidence>
<comment type="similarity">
    <text evidence="10">Belongs to the adenylate kinase family. AK6 subfamily.</text>
</comment>
<dbReference type="PANTHER" id="PTHR12595">
    <property type="entry name" value="POS9-ACTIVATING FACTOR FAP7-RELATED"/>
    <property type="match status" value="1"/>
</dbReference>
<evidence type="ECO:0000256" key="1">
    <source>
        <dbReference type="ARBA" id="ARBA00000582"/>
    </source>
</evidence>
<dbReference type="HAMAP" id="MF_00039">
    <property type="entry name" value="Adenylate_kinase_AK6"/>
    <property type="match status" value="1"/>
</dbReference>
<keyword evidence="5 10" id="KW-0808">Transferase</keyword>
<reference evidence="11" key="1">
    <citation type="submission" date="2016-03" db="EMBL/GenBank/DDBJ databases">
        <title>Mechanisms controlling the formation of the plant cell surface in tip-growing cells are functionally conserved among land plants.</title>
        <authorList>
            <person name="Honkanen S."/>
            <person name="Jones V.A."/>
            <person name="Morieri G."/>
            <person name="Champion C."/>
            <person name="Hetherington A.J."/>
            <person name="Kelly S."/>
            <person name="Saint-Marcoux D."/>
            <person name="Proust H."/>
            <person name="Prescott H."/>
            <person name="Dolan L."/>
        </authorList>
    </citation>
    <scope>NUCLEOTIDE SEQUENCE [LARGE SCALE GENOMIC DNA]</scope>
    <source>
        <tissue evidence="11">Whole gametophyte</tissue>
    </source>
</reference>
<dbReference type="EMBL" id="LVLJ01003789">
    <property type="protein sequence ID" value="OAE19725.1"/>
    <property type="molecule type" value="Genomic_DNA"/>
</dbReference>
<organism evidence="11 12">
    <name type="scientific">Marchantia polymorpha subsp. ruderalis</name>
    <dbReference type="NCBI Taxonomy" id="1480154"/>
    <lineage>
        <taxon>Eukaryota</taxon>
        <taxon>Viridiplantae</taxon>
        <taxon>Streptophyta</taxon>
        <taxon>Embryophyta</taxon>
        <taxon>Marchantiophyta</taxon>
        <taxon>Marchantiopsida</taxon>
        <taxon>Marchantiidae</taxon>
        <taxon>Marchantiales</taxon>
        <taxon>Marchantiaceae</taxon>
        <taxon>Marchantia</taxon>
    </lineage>
</organism>
<dbReference type="PANTHER" id="PTHR12595:SF0">
    <property type="entry name" value="ADENYLATE KINASE ISOENZYME 6"/>
    <property type="match status" value="1"/>
</dbReference>
<dbReference type="GO" id="GO:0042274">
    <property type="term" value="P:ribosomal small subunit biogenesis"/>
    <property type="evidence" value="ECO:0007669"/>
    <property type="project" value="UniProtKB-UniRule"/>
</dbReference>
<evidence type="ECO:0000313" key="12">
    <source>
        <dbReference type="Proteomes" id="UP000077202"/>
    </source>
</evidence>
<keyword evidence="8 10" id="KW-0067">ATP-binding</keyword>
<feature type="binding site" evidence="10">
    <location>
        <position position="20"/>
    </location>
    <ligand>
        <name>ATP</name>
        <dbReference type="ChEBI" id="CHEBI:30616"/>
    </ligand>
</feature>
<comment type="function">
    <text evidence="10">Broad-specificity nucleoside monophosphate (NMP) kinase that catalyzes the reversible transfer of the terminal phosphate group between nucleoside triphosphates and monophosphates. Has also ATPase activity. Involved in the late cytoplasmic maturation steps of the 40S ribosomal particles, specifically 18S rRNA maturation. While NMP activity is not required for ribosome maturation, ATPase activity is. Associates transiently with small ribosomal subunit protein uS11. ATP hydrolysis breaks the interaction with uS11. May temporarily remove uS11 from the ribosome to enable a conformational change of the ribosomal RNA that is needed for the final maturation step of the small ribosomal subunit. Its NMP activity may have a role in nuclear energy homeostasis.</text>
</comment>
<evidence type="ECO:0000256" key="6">
    <source>
        <dbReference type="ARBA" id="ARBA00022741"/>
    </source>
</evidence>
<comment type="catalytic activity">
    <reaction evidence="1 10">
        <text>AMP + ATP = 2 ADP</text>
        <dbReference type="Rhea" id="RHEA:12973"/>
        <dbReference type="ChEBI" id="CHEBI:30616"/>
        <dbReference type="ChEBI" id="CHEBI:456215"/>
        <dbReference type="ChEBI" id="CHEBI:456216"/>
        <dbReference type="EC" id="2.7.4.3"/>
    </reaction>
</comment>
<sequence>MVDGQRGPNVLVTGTPGTGKTSTCALLASATRLNHINIGELVQGLELHDGWDDQLQCLVINEDLVIDHLEEKMSAGGNVVDYHGCDFFPERWFDVVVVLQTKTAVLYDRLSNRGYMDQKLQNNIECEIFQVLLEEARESYNKDIILALPSDTIEDMSNNVGLLKEWLRTNAPSYLID</sequence>
<keyword evidence="7 10" id="KW-0418">Kinase</keyword>
<keyword evidence="3 10" id="KW-0690">Ribosome biogenesis</keyword>